<sequence>MPRMRLLRNRPQVPPPPDRTRPHPGNSTPEDLSQEGPYGVVLVHDSLQVPRPGHHRPTRLALTVSAPAVAPAEPPLPGPPYPVVLLLNGFQARATQYAPFARRLASWGFLVMQVGLGR</sequence>
<protein>
    <submittedName>
        <fullName evidence="2">Uncharacterized protein</fullName>
    </submittedName>
</protein>
<proteinExistence type="predicted"/>
<feature type="region of interest" description="Disordered" evidence="1">
    <location>
        <begin position="1"/>
        <end position="35"/>
    </location>
</feature>
<dbReference type="GeneID" id="25727849"/>
<dbReference type="Proteomes" id="UP000054498">
    <property type="component" value="Unassembled WGS sequence"/>
</dbReference>
<accession>A0A0D2MRV3</accession>
<dbReference type="EMBL" id="KK102629">
    <property type="protein sequence ID" value="KIY97300.1"/>
    <property type="molecule type" value="Genomic_DNA"/>
</dbReference>
<evidence type="ECO:0000313" key="2">
    <source>
        <dbReference type="EMBL" id="KIY97300.1"/>
    </source>
</evidence>
<dbReference type="InterPro" id="IPR029058">
    <property type="entry name" value="AB_hydrolase_fold"/>
</dbReference>
<dbReference type="RefSeq" id="XP_013896320.1">
    <property type="nucleotide sequence ID" value="XM_014040866.1"/>
</dbReference>
<name>A0A0D2MRV3_9CHLO</name>
<evidence type="ECO:0000313" key="3">
    <source>
        <dbReference type="Proteomes" id="UP000054498"/>
    </source>
</evidence>
<dbReference type="KEGG" id="mng:MNEG_10664"/>
<dbReference type="SUPFAM" id="SSF53474">
    <property type="entry name" value="alpha/beta-Hydrolases"/>
    <property type="match status" value="1"/>
</dbReference>
<dbReference type="Gene3D" id="3.40.50.1820">
    <property type="entry name" value="alpha/beta hydrolase"/>
    <property type="match status" value="1"/>
</dbReference>
<gene>
    <name evidence="2" type="ORF">MNEG_10664</name>
</gene>
<evidence type="ECO:0000256" key="1">
    <source>
        <dbReference type="SAM" id="MobiDB-lite"/>
    </source>
</evidence>
<organism evidence="2 3">
    <name type="scientific">Monoraphidium neglectum</name>
    <dbReference type="NCBI Taxonomy" id="145388"/>
    <lineage>
        <taxon>Eukaryota</taxon>
        <taxon>Viridiplantae</taxon>
        <taxon>Chlorophyta</taxon>
        <taxon>core chlorophytes</taxon>
        <taxon>Chlorophyceae</taxon>
        <taxon>CS clade</taxon>
        <taxon>Sphaeropleales</taxon>
        <taxon>Selenastraceae</taxon>
        <taxon>Monoraphidium</taxon>
    </lineage>
</organism>
<reference evidence="2 3" key="1">
    <citation type="journal article" date="2013" name="BMC Genomics">
        <title>Reconstruction of the lipid metabolism for the microalga Monoraphidium neglectum from its genome sequence reveals characteristics suitable for biofuel production.</title>
        <authorList>
            <person name="Bogen C."/>
            <person name="Al-Dilaimi A."/>
            <person name="Albersmeier A."/>
            <person name="Wichmann J."/>
            <person name="Grundmann M."/>
            <person name="Rupp O."/>
            <person name="Lauersen K.J."/>
            <person name="Blifernez-Klassen O."/>
            <person name="Kalinowski J."/>
            <person name="Goesmann A."/>
            <person name="Mussgnug J.H."/>
            <person name="Kruse O."/>
        </authorList>
    </citation>
    <scope>NUCLEOTIDE SEQUENCE [LARGE SCALE GENOMIC DNA]</scope>
    <source>
        <strain evidence="2 3">SAG 48.87</strain>
    </source>
</reference>
<keyword evidence="3" id="KW-1185">Reference proteome</keyword>
<dbReference type="AlphaFoldDB" id="A0A0D2MRV3"/>